<evidence type="ECO:0000256" key="6">
    <source>
        <dbReference type="SAM" id="MobiDB-lite"/>
    </source>
</evidence>
<proteinExistence type="predicted"/>
<evidence type="ECO:0000256" key="2">
    <source>
        <dbReference type="ARBA" id="ARBA00023136"/>
    </source>
</evidence>
<keyword evidence="10" id="KW-1185">Reference proteome</keyword>
<keyword evidence="5" id="KW-0175">Coiled coil</keyword>
<dbReference type="Gene3D" id="3.30.1330.60">
    <property type="entry name" value="OmpA-like domain"/>
    <property type="match status" value="1"/>
</dbReference>
<keyword evidence="3" id="KW-0998">Cell outer membrane</keyword>
<keyword evidence="9" id="KW-0449">Lipoprotein</keyword>
<feature type="coiled-coil region" evidence="5">
    <location>
        <begin position="133"/>
        <end position="160"/>
    </location>
</feature>
<feature type="compositionally biased region" description="Low complexity" evidence="6">
    <location>
        <begin position="9"/>
        <end position="46"/>
    </location>
</feature>
<accession>A0ABZ0SBP0</accession>
<dbReference type="SUPFAM" id="SSF103088">
    <property type="entry name" value="OmpA-like"/>
    <property type="match status" value="1"/>
</dbReference>
<comment type="subcellular location">
    <subcellularLocation>
        <location evidence="1">Cell outer membrane</location>
    </subcellularLocation>
</comment>
<evidence type="ECO:0000313" key="10">
    <source>
        <dbReference type="Proteomes" id="UP001432180"/>
    </source>
</evidence>
<organism evidence="9 10">
    <name type="scientific">Thiorhodovibrio winogradskyi</name>
    <dbReference type="NCBI Taxonomy" id="77007"/>
    <lineage>
        <taxon>Bacteria</taxon>
        <taxon>Pseudomonadati</taxon>
        <taxon>Pseudomonadota</taxon>
        <taxon>Gammaproteobacteria</taxon>
        <taxon>Chromatiales</taxon>
        <taxon>Chromatiaceae</taxon>
        <taxon>Thiorhodovibrio</taxon>
    </lineage>
</organism>
<keyword evidence="7" id="KW-0812">Transmembrane</keyword>
<keyword evidence="2 4" id="KW-0472">Membrane</keyword>
<evidence type="ECO:0000313" key="9">
    <source>
        <dbReference type="EMBL" id="WPL17872.1"/>
    </source>
</evidence>
<sequence>MSAQKDKQPASQAATEAAKQAPSQATSQESSQPQPASALPPGQSAATDYPAVIADPCARQIRMRTTAILSLLAALFAVGLIAMEVIERTREAAGLGKPVVAGTQGSVIKPAGDTQEVVAWEEFTRPDQDLADLDLAQARIAELEQERERLLAELADHRVAVETGELALLEARRQLEAARDSAVGNDTGTDTDTGTGTGTDTDTGTGTGTGTDTGTAAPAQASCGDLLSDLGALGLDTRLTDAGLRIALSSNELRFPSGSAELPADAGRERLDALATWLSAYPAQAVRVIGYTDASGNTESNQRLSQARAAAVRGALINLGVAPERLAAEGRGERESIADNATPEGRERNRRVELLLVSAAAD</sequence>
<dbReference type="PRINTS" id="PR01023">
    <property type="entry name" value="NAFLGMOTY"/>
</dbReference>
<evidence type="ECO:0000256" key="7">
    <source>
        <dbReference type="SAM" id="Phobius"/>
    </source>
</evidence>
<evidence type="ECO:0000256" key="5">
    <source>
        <dbReference type="SAM" id="Coils"/>
    </source>
</evidence>
<feature type="domain" description="OmpA-like" evidence="8">
    <location>
        <begin position="242"/>
        <end position="360"/>
    </location>
</feature>
<dbReference type="InterPro" id="IPR006665">
    <property type="entry name" value="OmpA-like"/>
</dbReference>
<dbReference type="RefSeq" id="WP_328983674.1">
    <property type="nucleotide sequence ID" value="NZ_CP121472.1"/>
</dbReference>
<dbReference type="PROSITE" id="PS51123">
    <property type="entry name" value="OMPA_2"/>
    <property type="match status" value="1"/>
</dbReference>
<evidence type="ECO:0000256" key="1">
    <source>
        <dbReference type="ARBA" id="ARBA00004442"/>
    </source>
</evidence>
<dbReference type="EMBL" id="CP121472">
    <property type="protein sequence ID" value="WPL17872.1"/>
    <property type="molecule type" value="Genomic_DNA"/>
</dbReference>
<dbReference type="InterPro" id="IPR036737">
    <property type="entry name" value="OmpA-like_sf"/>
</dbReference>
<name>A0ABZ0SBP0_9GAMM</name>
<gene>
    <name evidence="9" type="primary">yiaD_1</name>
    <name evidence="9" type="ORF">Thiowin_02914</name>
</gene>
<dbReference type="InterPro" id="IPR006664">
    <property type="entry name" value="OMP_bac"/>
</dbReference>
<dbReference type="Proteomes" id="UP001432180">
    <property type="component" value="Chromosome"/>
</dbReference>
<dbReference type="InterPro" id="IPR050330">
    <property type="entry name" value="Bact_OuterMem_StrucFunc"/>
</dbReference>
<evidence type="ECO:0000256" key="3">
    <source>
        <dbReference type="ARBA" id="ARBA00023237"/>
    </source>
</evidence>
<dbReference type="CDD" id="cd07185">
    <property type="entry name" value="OmpA_C-like"/>
    <property type="match status" value="1"/>
</dbReference>
<feature type="region of interest" description="Disordered" evidence="6">
    <location>
        <begin position="1"/>
        <end position="47"/>
    </location>
</feature>
<feature type="compositionally biased region" description="Low complexity" evidence="6">
    <location>
        <begin position="186"/>
        <end position="204"/>
    </location>
</feature>
<feature type="region of interest" description="Disordered" evidence="6">
    <location>
        <begin position="178"/>
        <end position="215"/>
    </location>
</feature>
<keyword evidence="7" id="KW-1133">Transmembrane helix</keyword>
<reference evidence="9 10" key="1">
    <citation type="journal article" date="2023" name="Microorganisms">
        <title>Thiorhodovibrio frisius and Trv. litoralis spp. nov., Two Novel Members from a Clade of Fastidious Purple Sulfur Bacteria That Exhibit Unique Red-Shifted Light-Harvesting Capabilities.</title>
        <authorList>
            <person name="Methner A."/>
            <person name="Kuzyk S.B."/>
            <person name="Petersen J."/>
            <person name="Bauer S."/>
            <person name="Brinkmann H."/>
            <person name="Sichau K."/>
            <person name="Wanner G."/>
            <person name="Wolf J."/>
            <person name="Neumann-Schaal M."/>
            <person name="Henke P."/>
            <person name="Tank M."/>
            <person name="Sproer C."/>
            <person name="Bunk B."/>
            <person name="Overmann J."/>
        </authorList>
    </citation>
    <scope>NUCLEOTIDE SEQUENCE [LARGE SCALE GENOMIC DNA]</scope>
    <source>
        <strain evidence="9 10">DSM 6702</strain>
    </source>
</reference>
<evidence type="ECO:0000259" key="8">
    <source>
        <dbReference type="PROSITE" id="PS51123"/>
    </source>
</evidence>
<protein>
    <submittedName>
        <fullName evidence="9">Inner membrane lipoprotein YiaD</fullName>
    </submittedName>
</protein>
<dbReference type="PANTHER" id="PTHR30329:SF21">
    <property type="entry name" value="LIPOPROTEIN YIAD-RELATED"/>
    <property type="match status" value="1"/>
</dbReference>
<feature type="transmembrane region" description="Helical" evidence="7">
    <location>
        <begin position="67"/>
        <end position="86"/>
    </location>
</feature>
<evidence type="ECO:0000256" key="4">
    <source>
        <dbReference type="PROSITE-ProRule" id="PRU00473"/>
    </source>
</evidence>
<dbReference type="PRINTS" id="PR01021">
    <property type="entry name" value="OMPADOMAIN"/>
</dbReference>
<dbReference type="Pfam" id="PF00691">
    <property type="entry name" value="OmpA"/>
    <property type="match status" value="1"/>
</dbReference>
<dbReference type="PANTHER" id="PTHR30329">
    <property type="entry name" value="STATOR ELEMENT OF FLAGELLAR MOTOR COMPLEX"/>
    <property type="match status" value="1"/>
</dbReference>